<organism evidence="3 4">
    <name type="scientific">Cribrihabitans marinus</name>
    <dbReference type="NCBI Taxonomy" id="1227549"/>
    <lineage>
        <taxon>Bacteria</taxon>
        <taxon>Pseudomonadati</taxon>
        <taxon>Pseudomonadota</taxon>
        <taxon>Alphaproteobacteria</taxon>
        <taxon>Rhodobacterales</taxon>
        <taxon>Paracoccaceae</taxon>
        <taxon>Cribrihabitans</taxon>
    </lineage>
</organism>
<evidence type="ECO:0000313" key="3">
    <source>
        <dbReference type="EMBL" id="SEI75402.1"/>
    </source>
</evidence>
<dbReference type="Pfam" id="PF00211">
    <property type="entry name" value="Guanylate_cyc"/>
    <property type="match status" value="1"/>
</dbReference>
<feature type="domain" description="Guanylate cyclase" evidence="2">
    <location>
        <begin position="6"/>
        <end position="116"/>
    </location>
</feature>
<evidence type="ECO:0000259" key="2">
    <source>
        <dbReference type="PROSITE" id="PS50125"/>
    </source>
</evidence>
<dbReference type="AlphaFoldDB" id="A0A1H6TI07"/>
<dbReference type="OrthoDB" id="54411at2"/>
<dbReference type="SUPFAM" id="SSF55073">
    <property type="entry name" value="Nucleotide cyclase"/>
    <property type="match status" value="1"/>
</dbReference>
<dbReference type="Proteomes" id="UP000199379">
    <property type="component" value="Unassembled WGS sequence"/>
</dbReference>
<reference evidence="3 4" key="1">
    <citation type="submission" date="2016-10" db="EMBL/GenBank/DDBJ databases">
        <authorList>
            <person name="de Groot N.N."/>
        </authorList>
    </citation>
    <scope>NUCLEOTIDE SEQUENCE [LARGE SCALE GENOMIC DNA]</scope>
    <source>
        <strain evidence="3 4">DSM 29340</strain>
    </source>
</reference>
<evidence type="ECO:0000313" key="4">
    <source>
        <dbReference type="Proteomes" id="UP000199379"/>
    </source>
</evidence>
<dbReference type="PROSITE" id="PS50005">
    <property type="entry name" value="TPR"/>
    <property type="match status" value="1"/>
</dbReference>
<proteinExistence type="predicted"/>
<dbReference type="Pfam" id="PF13181">
    <property type="entry name" value="TPR_8"/>
    <property type="match status" value="1"/>
</dbReference>
<dbReference type="Gene3D" id="3.40.50.10070">
    <property type="entry name" value="TolB, N-terminal domain"/>
    <property type="match status" value="1"/>
</dbReference>
<keyword evidence="1" id="KW-0802">TPR repeat</keyword>
<dbReference type="GO" id="GO:0004016">
    <property type="term" value="F:adenylate cyclase activity"/>
    <property type="evidence" value="ECO:0007669"/>
    <property type="project" value="UniProtKB-ARBA"/>
</dbReference>
<dbReference type="InterPro" id="IPR019734">
    <property type="entry name" value="TPR_rpt"/>
</dbReference>
<evidence type="ECO:0000256" key="1">
    <source>
        <dbReference type="PROSITE-ProRule" id="PRU00339"/>
    </source>
</evidence>
<feature type="repeat" description="TPR" evidence="1">
    <location>
        <begin position="440"/>
        <end position="473"/>
    </location>
</feature>
<dbReference type="InterPro" id="IPR029787">
    <property type="entry name" value="Nucleotide_cyclase"/>
</dbReference>
<dbReference type="Gene3D" id="1.25.40.10">
    <property type="entry name" value="Tetratricopeptide repeat domain"/>
    <property type="match status" value="1"/>
</dbReference>
<dbReference type="STRING" id="1227549.SAMN05444007_102273"/>
<dbReference type="PANTHER" id="PTHR43081:SF19">
    <property type="entry name" value="PH-SENSITIVE ADENYLATE CYCLASE RV1264"/>
    <property type="match status" value="1"/>
</dbReference>
<dbReference type="GO" id="GO:0006171">
    <property type="term" value="P:cAMP biosynthetic process"/>
    <property type="evidence" value="ECO:0007669"/>
    <property type="project" value="TreeGrafter"/>
</dbReference>
<dbReference type="Gene3D" id="3.30.70.1230">
    <property type="entry name" value="Nucleotide cyclase"/>
    <property type="match status" value="1"/>
</dbReference>
<dbReference type="GO" id="GO:0035556">
    <property type="term" value="P:intracellular signal transduction"/>
    <property type="evidence" value="ECO:0007669"/>
    <property type="project" value="InterPro"/>
</dbReference>
<gene>
    <name evidence="3" type="ORF">SAMN05444007_102273</name>
</gene>
<dbReference type="PANTHER" id="PTHR43081">
    <property type="entry name" value="ADENYLATE CYCLASE, TERMINAL-DIFFERENTIATION SPECIFIC-RELATED"/>
    <property type="match status" value="1"/>
</dbReference>
<dbReference type="InterPro" id="IPR050697">
    <property type="entry name" value="Adenylyl/Guanylyl_Cyclase_3/4"/>
</dbReference>
<sequence>MRRLVAILAADVVGYSGHMAREESATLAHLTRLRRKHFEPAMNRHRGRVVKLTGDGALAEFNSVVDAVSCAIALQTAIAEDRDMPLQLRIGINLGDIVMSGGDIYGDGVNIAARLEALAEPGGICLSGLVRESIGNRIEAEFSDDGHQALRNIESPVRVFRWPAGDDLRPRPDADAAPSGKASIAVLAFDNMSPDPEQEYFSDGIAEDIITALSHFRDFFVIARNTSFAYKGQPMRVDALCAELGVRYLLEGSVRRAGDRVRVTAQLIDGATGAHIWASRFDRVMDDIFAVQDEITQAIVGAVAPETLVAETRRARAQRPESLTAWERLLQARWHLGKYNRTDNDVARALLTEALSAEPENSDANAALALCDLLAVLHLWRTDTTDALLSARAAAEMAVGLDDQNANAHAILAMAAGFARDFDEWETSLARAIALNPNLAIGHGNLATYHGVSGQYEAAIAAYERAIALSPRDPLKAFWRGGVGIGAYIAGEYAICAENARAGLRDNPGFASLMRQETAALGMLGQMDEARASLDRLLDRMPGLTLEQVRQIVPVRHDADQERWLDGLRLAGLGN</sequence>
<dbReference type="InterPro" id="IPR011990">
    <property type="entry name" value="TPR-like_helical_dom_sf"/>
</dbReference>
<dbReference type="CDD" id="cd07302">
    <property type="entry name" value="CHD"/>
    <property type="match status" value="1"/>
</dbReference>
<dbReference type="EMBL" id="FNYD01000002">
    <property type="protein sequence ID" value="SEI75402.1"/>
    <property type="molecule type" value="Genomic_DNA"/>
</dbReference>
<name>A0A1H6TI07_9RHOB</name>
<dbReference type="SMART" id="SM00028">
    <property type="entry name" value="TPR"/>
    <property type="match status" value="3"/>
</dbReference>
<dbReference type="SUPFAM" id="SSF48452">
    <property type="entry name" value="TPR-like"/>
    <property type="match status" value="1"/>
</dbReference>
<dbReference type="RefSeq" id="WP_092362695.1">
    <property type="nucleotide sequence ID" value="NZ_BMGV01000002.1"/>
</dbReference>
<dbReference type="InterPro" id="IPR001054">
    <property type="entry name" value="A/G_cyclase"/>
</dbReference>
<dbReference type="PROSITE" id="PS50125">
    <property type="entry name" value="GUANYLATE_CYCLASE_2"/>
    <property type="match status" value="1"/>
</dbReference>
<protein>
    <submittedName>
        <fullName evidence="3">TolB amino-terminal domain-containing protein</fullName>
    </submittedName>
</protein>
<accession>A0A1H6TI07</accession>
<keyword evidence="4" id="KW-1185">Reference proteome</keyword>